<feature type="region of interest" description="Disordered" evidence="1">
    <location>
        <begin position="508"/>
        <end position="537"/>
    </location>
</feature>
<dbReference type="FunCoup" id="B5RV13">
    <property type="interactions" value="163"/>
</dbReference>
<dbReference type="VEuPathDB" id="FungiDB:DEHA2G01364g"/>
<dbReference type="InParanoid" id="B5RV13"/>
<dbReference type="GO" id="GO:0030896">
    <property type="term" value="C:checkpoint clamp complex"/>
    <property type="evidence" value="ECO:0007669"/>
    <property type="project" value="InterPro"/>
</dbReference>
<dbReference type="OrthoDB" id="3992718at2759"/>
<accession>B5RV13</accession>
<dbReference type="eggNOG" id="ENOG502QT39">
    <property type="taxonomic scope" value="Eukaryota"/>
</dbReference>
<dbReference type="AlphaFoldDB" id="B5RV13"/>
<dbReference type="PANTHER" id="PTHR15237:SF0">
    <property type="entry name" value="CELL CYCLE CHECKPOINT CONTROL PROTEIN"/>
    <property type="match status" value="1"/>
</dbReference>
<reference evidence="2 3" key="1">
    <citation type="journal article" date="2004" name="Nature">
        <title>Genome evolution in yeasts.</title>
        <authorList>
            <consortium name="Genolevures"/>
            <person name="Dujon B."/>
            <person name="Sherman D."/>
            <person name="Fischer G."/>
            <person name="Durrens P."/>
            <person name="Casaregola S."/>
            <person name="Lafontaine I."/>
            <person name="de Montigny J."/>
            <person name="Marck C."/>
            <person name="Neuveglise C."/>
            <person name="Talla E."/>
            <person name="Goffard N."/>
            <person name="Frangeul L."/>
            <person name="Aigle M."/>
            <person name="Anthouard V."/>
            <person name="Babour A."/>
            <person name="Barbe V."/>
            <person name="Barnay S."/>
            <person name="Blanchin S."/>
            <person name="Beckerich J.M."/>
            <person name="Beyne E."/>
            <person name="Bleykasten C."/>
            <person name="Boisrame A."/>
            <person name="Boyer J."/>
            <person name="Cattolico L."/>
            <person name="Confanioleri F."/>
            <person name="de Daruvar A."/>
            <person name="Despons L."/>
            <person name="Fabre E."/>
            <person name="Fairhead C."/>
            <person name="Ferry-Dumazet H."/>
            <person name="Groppi A."/>
            <person name="Hantraye F."/>
            <person name="Hennequin C."/>
            <person name="Jauniaux N."/>
            <person name="Joyet P."/>
            <person name="Kachouri R."/>
            <person name="Kerrest A."/>
            <person name="Koszul R."/>
            <person name="Lemaire M."/>
            <person name="Lesur I."/>
            <person name="Ma L."/>
            <person name="Muller H."/>
            <person name="Nicaud J.M."/>
            <person name="Nikolski M."/>
            <person name="Oztas S."/>
            <person name="Ozier-Kalogeropoulos O."/>
            <person name="Pellenz S."/>
            <person name="Potier S."/>
            <person name="Richard G.F."/>
            <person name="Straub M.L."/>
            <person name="Suleau A."/>
            <person name="Swennene D."/>
            <person name="Tekaia F."/>
            <person name="Wesolowski-Louvel M."/>
            <person name="Westhof E."/>
            <person name="Wirth B."/>
            <person name="Zeniou-Meyer M."/>
            <person name="Zivanovic I."/>
            <person name="Bolotin-Fukuhara M."/>
            <person name="Thierry A."/>
            <person name="Bouchier C."/>
            <person name="Caudron B."/>
            <person name="Scarpelli C."/>
            <person name="Gaillardin C."/>
            <person name="Weissenbach J."/>
            <person name="Wincker P."/>
            <person name="Souciet J.L."/>
        </authorList>
    </citation>
    <scope>NUCLEOTIDE SEQUENCE [LARGE SCALE GENOMIC DNA]</scope>
    <source>
        <strain evidence="3">ATCC 36239 / CBS 767 / BCRC 21394 / JCM 1990 / NBRC 0083 / IGC 2968</strain>
    </source>
</reference>
<sequence length="537" mass="61477">MSFVGVIDSEKNKVIWSKAISSLAAISDHIKFIVCPDSLSISAVNNAKTSHAEIVFKKTFFYDYSVDFSNILPEGFDNDLGEDIDAEIDGSKSSYSFVVNSKHLGILFKNLDAVDIDYICFKIHWSREAQINMKYKLLIEIKTKKLIIKKYQTSYQPVLKNQLTVSSVYKRELYDQQYKEGSGAIDECNRVNYIMIEQIIPKQFLDMIPASTEDFKIEIKNEKISLSGYTKQIQKDREYLKQQMSVTIALTLEELLNTNLTAEANIDQARKCINFRLRDFRNFINLITSINIPTNAESNPDEYLNLNNMISMSNEDYFEIFFKNPGDPILFELQNNPHILIQYVQITNDDEYDLPENSKVNVNGAKNPPSNLVLHPHVIHKISLHPDEEKIPIDAKFSTSSKIPKTKLSIPQQVGKLQSNTDNSLHTNELFVPETESQTAAFDYSSNYENEDMITYGKRMSQTEKETYKKQKTEEGNGIGMLNIDMDTLNNMIDNKEKAQPDKRIIINEDTDYESDENEAVTLGPTQGADRPRSIFD</sequence>
<protein>
    <submittedName>
        <fullName evidence="2">DEHA2G01364p</fullName>
    </submittedName>
</protein>
<evidence type="ECO:0000313" key="3">
    <source>
        <dbReference type="Proteomes" id="UP000000599"/>
    </source>
</evidence>
<name>B5RV13_DEBHA</name>
<dbReference type="GO" id="GO:0031573">
    <property type="term" value="P:mitotic intra-S DNA damage checkpoint signaling"/>
    <property type="evidence" value="ECO:0007669"/>
    <property type="project" value="TreeGrafter"/>
</dbReference>
<dbReference type="KEGG" id="dha:DEHA2G01364g"/>
<dbReference type="Proteomes" id="UP000000599">
    <property type="component" value="Chromosome G"/>
</dbReference>
<dbReference type="SUPFAM" id="SSF55979">
    <property type="entry name" value="DNA clamp"/>
    <property type="match status" value="1"/>
</dbReference>
<dbReference type="GeneID" id="8999101"/>
<organism evidence="2 3">
    <name type="scientific">Debaryomyces hansenii (strain ATCC 36239 / CBS 767 / BCRC 21394 / JCM 1990 / NBRC 0083 / IGC 2968)</name>
    <name type="common">Yeast</name>
    <name type="synonym">Torulaspora hansenii</name>
    <dbReference type="NCBI Taxonomy" id="284592"/>
    <lineage>
        <taxon>Eukaryota</taxon>
        <taxon>Fungi</taxon>
        <taxon>Dikarya</taxon>
        <taxon>Ascomycota</taxon>
        <taxon>Saccharomycotina</taxon>
        <taxon>Pichiomycetes</taxon>
        <taxon>Debaryomycetaceae</taxon>
        <taxon>Debaryomyces</taxon>
    </lineage>
</organism>
<gene>
    <name evidence="2" type="ordered locus">DEHA2G01364g</name>
</gene>
<dbReference type="PANTHER" id="PTHR15237">
    <property type="entry name" value="DNA REPAIR PROTEIN RAD9"/>
    <property type="match status" value="1"/>
</dbReference>
<evidence type="ECO:0000313" key="2">
    <source>
        <dbReference type="EMBL" id="CAR65892.1"/>
    </source>
</evidence>
<dbReference type="GO" id="GO:0071479">
    <property type="term" value="P:cellular response to ionizing radiation"/>
    <property type="evidence" value="ECO:0007669"/>
    <property type="project" value="TreeGrafter"/>
</dbReference>
<dbReference type="InterPro" id="IPR007268">
    <property type="entry name" value="Rad9/Ddc1"/>
</dbReference>
<dbReference type="RefSeq" id="XP_002770557.1">
    <property type="nucleotide sequence ID" value="XM_002770511.1"/>
</dbReference>
<dbReference type="InterPro" id="IPR046938">
    <property type="entry name" value="DNA_clamp_sf"/>
</dbReference>
<proteinExistence type="predicted"/>
<feature type="compositionally biased region" description="Acidic residues" evidence="1">
    <location>
        <begin position="509"/>
        <end position="519"/>
    </location>
</feature>
<dbReference type="EMBL" id="CR382139">
    <property type="protein sequence ID" value="CAR65892.1"/>
    <property type="molecule type" value="Genomic_DNA"/>
</dbReference>
<dbReference type="OMA" id="EHYCLFT"/>
<keyword evidence="3" id="KW-1185">Reference proteome</keyword>
<dbReference type="STRING" id="284592.B5RV13"/>
<evidence type="ECO:0000256" key="1">
    <source>
        <dbReference type="SAM" id="MobiDB-lite"/>
    </source>
</evidence>
<dbReference type="HOGENOM" id="CLU_036738_0_0_1"/>
<dbReference type="Gene3D" id="3.70.10.10">
    <property type="match status" value="1"/>
</dbReference>
<dbReference type="Pfam" id="PF04139">
    <property type="entry name" value="Rad9"/>
    <property type="match status" value="1"/>
</dbReference>
<dbReference type="GO" id="GO:0006281">
    <property type="term" value="P:DNA repair"/>
    <property type="evidence" value="ECO:0007669"/>
    <property type="project" value="TreeGrafter"/>
</dbReference>
<dbReference type="GO" id="GO:0000076">
    <property type="term" value="P:DNA replication checkpoint signaling"/>
    <property type="evidence" value="ECO:0007669"/>
    <property type="project" value="TreeGrafter"/>
</dbReference>